<name>A0AAE3AZ20_9FIRM</name>
<evidence type="ECO:0000256" key="1">
    <source>
        <dbReference type="ARBA" id="ARBA00022801"/>
    </source>
</evidence>
<protein>
    <submittedName>
        <fullName evidence="3">Serine/threonine-protein phosphatase</fullName>
    </submittedName>
</protein>
<accession>A0AAE3AZ20</accession>
<dbReference type="SMART" id="SM00331">
    <property type="entry name" value="PP2C_SIG"/>
    <property type="match status" value="1"/>
</dbReference>
<keyword evidence="1" id="KW-0378">Hydrolase</keyword>
<dbReference type="RefSeq" id="WP_021915216.1">
    <property type="nucleotide sequence ID" value="NZ_JAJEQF010000043.1"/>
</dbReference>
<dbReference type="PANTHER" id="PTHR43156">
    <property type="entry name" value="STAGE II SPORULATION PROTEIN E-RELATED"/>
    <property type="match status" value="1"/>
</dbReference>
<gene>
    <name evidence="3" type="ORF">LKD45_13470</name>
</gene>
<evidence type="ECO:0000313" key="3">
    <source>
        <dbReference type="EMBL" id="MCC2168682.1"/>
    </source>
</evidence>
<keyword evidence="4" id="KW-1185">Reference proteome</keyword>
<dbReference type="SUPFAM" id="SSF81606">
    <property type="entry name" value="PP2C-like"/>
    <property type="match status" value="1"/>
</dbReference>
<organism evidence="3 4">
    <name type="scientific">Gallintestinimicrobium propionicum</name>
    <dbReference type="NCBI Taxonomy" id="2981770"/>
    <lineage>
        <taxon>Bacteria</taxon>
        <taxon>Bacillati</taxon>
        <taxon>Bacillota</taxon>
        <taxon>Clostridia</taxon>
        <taxon>Lachnospirales</taxon>
        <taxon>Lachnospiraceae</taxon>
        <taxon>Gallintestinimicrobium</taxon>
    </lineage>
</organism>
<sequence length="405" mass="45292">MESQYWNDEVQQSAWLLDYDRRCMLDCADTFQNLAAVMGEMNWELEQEKTPDDREELLRRRQAMESRKQYAAHMRQMAGMLQSVADTSVQLIRLGGRQEKQIVRALAGEGIVVEDIYLLRGKEDRLQITISVRLTKNKSMTVEEIAGYLSVLMDIRLVPQKRNPYFVGEESVSLYFEEEPIFSCLTAAACATEETESVSGDSYSFLETDDSVAMILSDGVGSGESAARDSGRIVDLTERILDAGLGPDMAMLFLNGMAGAEGDENRMATLDLCRIDLYRGECETVKAGGAAGFIKRSDRVEKIQSRQLPLGMSASEDISEKKWQLNSGDLVILVSDGVVQNWPCGDGEYLLEQKIASLNVSSPVDLANLILRYAIRQCGGKIRDDMTVLVTGIWKNEEREIEDIE</sequence>
<dbReference type="EMBL" id="JAJEQF010000043">
    <property type="protein sequence ID" value="MCC2168682.1"/>
    <property type="molecule type" value="Genomic_DNA"/>
</dbReference>
<dbReference type="InterPro" id="IPR052016">
    <property type="entry name" value="Bact_Sigma-Reg"/>
</dbReference>
<evidence type="ECO:0000313" key="4">
    <source>
        <dbReference type="Proteomes" id="UP001199355"/>
    </source>
</evidence>
<reference evidence="3 4" key="1">
    <citation type="submission" date="2021-10" db="EMBL/GenBank/DDBJ databases">
        <title>Anaerobic single-cell dispensing facilitates the cultivation of human gut bacteria.</title>
        <authorList>
            <person name="Afrizal A."/>
        </authorList>
    </citation>
    <scope>NUCLEOTIDE SEQUENCE [LARGE SCALE GENOMIC DNA]</scope>
    <source>
        <strain evidence="3 4">CLA-AA-H244</strain>
    </source>
</reference>
<evidence type="ECO:0000259" key="2">
    <source>
        <dbReference type="SMART" id="SM00331"/>
    </source>
</evidence>
<dbReference type="PANTHER" id="PTHR43156:SF2">
    <property type="entry name" value="STAGE II SPORULATION PROTEIN E"/>
    <property type="match status" value="1"/>
</dbReference>
<dbReference type="Pfam" id="PF07228">
    <property type="entry name" value="SpoIIE"/>
    <property type="match status" value="1"/>
</dbReference>
<dbReference type="GO" id="GO:0016791">
    <property type="term" value="F:phosphatase activity"/>
    <property type="evidence" value="ECO:0007669"/>
    <property type="project" value="TreeGrafter"/>
</dbReference>
<dbReference type="InterPro" id="IPR001932">
    <property type="entry name" value="PPM-type_phosphatase-like_dom"/>
</dbReference>
<proteinExistence type="predicted"/>
<dbReference type="AlphaFoldDB" id="A0AAE3AZ20"/>
<dbReference type="InterPro" id="IPR036457">
    <property type="entry name" value="PPM-type-like_dom_sf"/>
</dbReference>
<dbReference type="Gene3D" id="3.60.40.10">
    <property type="entry name" value="PPM-type phosphatase domain"/>
    <property type="match status" value="1"/>
</dbReference>
<feature type="domain" description="PPM-type phosphatase" evidence="2">
    <location>
        <begin position="183"/>
        <end position="393"/>
    </location>
</feature>
<comment type="caution">
    <text evidence="3">The sequence shown here is derived from an EMBL/GenBank/DDBJ whole genome shotgun (WGS) entry which is preliminary data.</text>
</comment>
<dbReference type="Proteomes" id="UP001199355">
    <property type="component" value="Unassembled WGS sequence"/>
</dbReference>